<evidence type="ECO:0000313" key="3">
    <source>
        <dbReference type="Proteomes" id="UP000601041"/>
    </source>
</evidence>
<dbReference type="Pfam" id="PF00550">
    <property type="entry name" value="PP-binding"/>
    <property type="match status" value="1"/>
</dbReference>
<comment type="caution">
    <text evidence="2">The sequence shown here is derived from an EMBL/GenBank/DDBJ whole genome shotgun (WGS) entry which is preliminary data.</text>
</comment>
<feature type="domain" description="Carrier" evidence="1">
    <location>
        <begin position="3"/>
        <end position="81"/>
    </location>
</feature>
<keyword evidence="3" id="KW-1185">Reference proteome</keyword>
<dbReference type="SUPFAM" id="SSF47336">
    <property type="entry name" value="ACP-like"/>
    <property type="match status" value="1"/>
</dbReference>
<organism evidence="2 3">
    <name type="scientific">Pseudorhizobium halotolerans</name>
    <dbReference type="NCBI Taxonomy" id="1233081"/>
    <lineage>
        <taxon>Bacteria</taxon>
        <taxon>Pseudomonadati</taxon>
        <taxon>Pseudomonadota</taxon>
        <taxon>Alphaproteobacteria</taxon>
        <taxon>Hyphomicrobiales</taxon>
        <taxon>Rhizobiaceae</taxon>
        <taxon>Rhizobium/Agrobacterium group</taxon>
        <taxon>Pseudorhizobium</taxon>
    </lineage>
</organism>
<evidence type="ECO:0000259" key="1">
    <source>
        <dbReference type="PROSITE" id="PS50075"/>
    </source>
</evidence>
<dbReference type="InterPro" id="IPR009081">
    <property type="entry name" value="PP-bd_ACP"/>
</dbReference>
<evidence type="ECO:0000313" key="2">
    <source>
        <dbReference type="EMBL" id="CAD7043145.1"/>
    </source>
</evidence>
<protein>
    <submittedName>
        <fullName evidence="2">Acyl carrier protein</fullName>
    </submittedName>
</protein>
<proteinExistence type="predicted"/>
<gene>
    <name evidence="2" type="ORF">RHAB21_03271</name>
</gene>
<dbReference type="Proteomes" id="UP000601041">
    <property type="component" value="Unassembled WGS sequence"/>
</dbReference>
<dbReference type="Gene3D" id="1.10.1200.10">
    <property type="entry name" value="ACP-like"/>
    <property type="match status" value="1"/>
</dbReference>
<accession>A0ABN7JRB4</accession>
<name>A0ABN7JRB4_9HYPH</name>
<sequence length="85" mass="9412">MSQRFRPAVREFIAENFLFRADAEIADDQSLLESGVMDSTGVLELIAFLETSYGISIADEEIIPQNLDSVDAMTNYLARKLPVAA</sequence>
<reference evidence="2 3" key="1">
    <citation type="submission" date="2020-11" db="EMBL/GenBank/DDBJ databases">
        <authorList>
            <person name="Lassalle F."/>
        </authorList>
    </citation>
    <scope>NUCLEOTIDE SEQUENCE [LARGE SCALE GENOMIC DNA]</scope>
    <source>
        <strain evidence="2 3">AB21</strain>
    </source>
</reference>
<dbReference type="EMBL" id="CABFWE030000007">
    <property type="protein sequence ID" value="CAD7043145.1"/>
    <property type="molecule type" value="Genomic_DNA"/>
</dbReference>
<dbReference type="InterPro" id="IPR036736">
    <property type="entry name" value="ACP-like_sf"/>
</dbReference>
<dbReference type="PROSITE" id="PS50075">
    <property type="entry name" value="CARRIER"/>
    <property type="match status" value="1"/>
</dbReference>